<gene>
    <name evidence="1" type="ORF">HPB50_008473</name>
</gene>
<dbReference type="EMBL" id="CM023481">
    <property type="protein sequence ID" value="KAH6945441.1"/>
    <property type="molecule type" value="Genomic_DNA"/>
</dbReference>
<protein>
    <submittedName>
        <fullName evidence="1">Uncharacterized protein</fullName>
    </submittedName>
</protein>
<comment type="caution">
    <text evidence="1">The sequence shown here is derived from an EMBL/GenBank/DDBJ whole genome shotgun (WGS) entry which is preliminary data.</text>
</comment>
<dbReference type="Proteomes" id="UP000821845">
    <property type="component" value="Chromosome 1"/>
</dbReference>
<proteinExistence type="predicted"/>
<organism evidence="1 2">
    <name type="scientific">Hyalomma asiaticum</name>
    <name type="common">Tick</name>
    <dbReference type="NCBI Taxonomy" id="266040"/>
    <lineage>
        <taxon>Eukaryota</taxon>
        <taxon>Metazoa</taxon>
        <taxon>Ecdysozoa</taxon>
        <taxon>Arthropoda</taxon>
        <taxon>Chelicerata</taxon>
        <taxon>Arachnida</taxon>
        <taxon>Acari</taxon>
        <taxon>Parasitiformes</taxon>
        <taxon>Ixodida</taxon>
        <taxon>Ixodoidea</taxon>
        <taxon>Ixodidae</taxon>
        <taxon>Hyalomminae</taxon>
        <taxon>Hyalomma</taxon>
    </lineage>
</organism>
<keyword evidence="2" id="KW-1185">Reference proteome</keyword>
<reference evidence="1" key="1">
    <citation type="submission" date="2020-05" db="EMBL/GenBank/DDBJ databases">
        <title>Large-scale comparative analyses of tick genomes elucidate their genetic diversity and vector capacities.</title>
        <authorList>
            <person name="Jia N."/>
            <person name="Wang J."/>
            <person name="Shi W."/>
            <person name="Du L."/>
            <person name="Sun Y."/>
            <person name="Zhan W."/>
            <person name="Jiang J."/>
            <person name="Wang Q."/>
            <person name="Zhang B."/>
            <person name="Ji P."/>
            <person name="Sakyi L.B."/>
            <person name="Cui X."/>
            <person name="Yuan T."/>
            <person name="Jiang B."/>
            <person name="Yang W."/>
            <person name="Lam T.T.-Y."/>
            <person name="Chang Q."/>
            <person name="Ding S."/>
            <person name="Wang X."/>
            <person name="Zhu J."/>
            <person name="Ruan X."/>
            <person name="Zhao L."/>
            <person name="Wei J."/>
            <person name="Que T."/>
            <person name="Du C."/>
            <person name="Cheng J."/>
            <person name="Dai P."/>
            <person name="Han X."/>
            <person name="Huang E."/>
            <person name="Gao Y."/>
            <person name="Liu J."/>
            <person name="Shao H."/>
            <person name="Ye R."/>
            <person name="Li L."/>
            <person name="Wei W."/>
            <person name="Wang X."/>
            <person name="Wang C."/>
            <person name="Yang T."/>
            <person name="Huo Q."/>
            <person name="Li W."/>
            <person name="Guo W."/>
            <person name="Chen H."/>
            <person name="Zhou L."/>
            <person name="Ni X."/>
            <person name="Tian J."/>
            <person name="Zhou Y."/>
            <person name="Sheng Y."/>
            <person name="Liu T."/>
            <person name="Pan Y."/>
            <person name="Xia L."/>
            <person name="Li J."/>
            <person name="Zhao F."/>
            <person name="Cao W."/>
        </authorList>
    </citation>
    <scope>NUCLEOTIDE SEQUENCE</scope>
    <source>
        <strain evidence="1">Hyas-2018</strain>
    </source>
</reference>
<evidence type="ECO:0000313" key="1">
    <source>
        <dbReference type="EMBL" id="KAH6945441.1"/>
    </source>
</evidence>
<name>A0ACB7TH53_HYAAI</name>
<accession>A0ACB7TH53</accession>
<sequence>MAKRLAFAEAHLGRLMTAEKNVVLADESTFCTQWSENEKVNRPDLIGCEDSPFRKQLTLESVMSHSEGAPGSQMRCLLEGEKALKAEHTLHYGLKTVPTTVTCSGLVFAGGAGPGRFFLIMASKPVQSSKVSILTPDYMELLQGLCLINKPSVKDVVAIFKEFRSSLDIRKPESSSTRSKSSPTSSSTPRTRGRKSAGRASAVGDKAGGDGCAIVPGDVGFERSCTWEPGQKPCWITSVLDLWNRVLARNCVELRQHTWDELTLQGYQWPENRPKLADMLPVSLLIHVLLRQHRCVTCIFLNMSMTFIERHVIWHALKTGAVGVKRLYYGQFFIDQRGLMQSVEKVTCSEAIASMTNLSRLSLSGIWFSREVVQIIGTYVEHATALSVLEFRAIEACEEDAGRFLDHLARNRSVKNLSVCETFLFARNGKALADVVQDHMCLEEIDVTGCPDRSPSPLLRAAVRSKTLRSLAVHQCRIEAQDIEVMAYALTRSPLATEIDAGTTPPPPVSPLRKLVFENCVECSLRLEAAYAKLIGGK</sequence>
<evidence type="ECO:0000313" key="2">
    <source>
        <dbReference type="Proteomes" id="UP000821845"/>
    </source>
</evidence>